<feature type="coiled-coil region" evidence="1">
    <location>
        <begin position="18"/>
        <end position="52"/>
    </location>
</feature>
<dbReference type="Proteomes" id="UP000184076">
    <property type="component" value="Unassembled WGS sequence"/>
</dbReference>
<proteinExistence type="predicted"/>
<keyword evidence="3" id="KW-1185">Reference proteome</keyword>
<name>A0A1M4Z089_9BACT</name>
<gene>
    <name evidence="2" type="ORF">SAMN02745206_01364</name>
</gene>
<evidence type="ECO:0000256" key="1">
    <source>
        <dbReference type="SAM" id="Coils"/>
    </source>
</evidence>
<reference evidence="3" key="1">
    <citation type="submission" date="2016-11" db="EMBL/GenBank/DDBJ databases">
        <authorList>
            <person name="Varghese N."/>
            <person name="Submissions S."/>
        </authorList>
    </citation>
    <scope>NUCLEOTIDE SEQUENCE [LARGE SCALE GENOMIC DNA]</scope>
    <source>
        <strain evidence="3">DSM 9756</strain>
    </source>
</reference>
<dbReference type="OrthoDB" id="5500920at2"/>
<dbReference type="EMBL" id="FQVB01000011">
    <property type="protein sequence ID" value="SHF11479.1"/>
    <property type="molecule type" value="Genomic_DNA"/>
</dbReference>
<protein>
    <submittedName>
        <fullName evidence="2">Uncharacterized protein</fullName>
    </submittedName>
</protein>
<dbReference type="AlphaFoldDB" id="A0A1M4Z089"/>
<feature type="coiled-coil region" evidence="1">
    <location>
        <begin position="122"/>
        <end position="149"/>
    </location>
</feature>
<dbReference type="RefSeq" id="WP_073038226.1">
    <property type="nucleotide sequence ID" value="NZ_FQVB01000011.1"/>
</dbReference>
<keyword evidence="1" id="KW-0175">Coiled coil</keyword>
<accession>A0A1M4Z089</accession>
<evidence type="ECO:0000313" key="2">
    <source>
        <dbReference type="EMBL" id="SHF11479.1"/>
    </source>
</evidence>
<evidence type="ECO:0000313" key="3">
    <source>
        <dbReference type="Proteomes" id="UP000184076"/>
    </source>
</evidence>
<dbReference type="STRING" id="1121391.SAMN02745206_01364"/>
<sequence length="237" mass="27738">MEDDLISCLTRQVKEEVIENYLTQRRVIEIQMEDLEAQAEQVRSLAREVGKRITRLGYLMVHPEEVSRLVQLLKIPSPSFWHECLEKPFSRGVRFIKVSAFTGKSKYRKLVLESYRRLVKWMADYKDAVDDFELECRALNLNIQGFQNNFDLLTILNFLKNLDACALEQKHFLGGNFSAEEIMSVEKKLYIHPIDPKAFQLPEPLDLPSFSLVSDDLSKLAEDVFRRYQNHVKKLLQ</sequence>
<organism evidence="2 3">
    <name type="scientific">Desulfacinum infernum DSM 9756</name>
    <dbReference type="NCBI Taxonomy" id="1121391"/>
    <lineage>
        <taxon>Bacteria</taxon>
        <taxon>Pseudomonadati</taxon>
        <taxon>Thermodesulfobacteriota</taxon>
        <taxon>Syntrophobacteria</taxon>
        <taxon>Syntrophobacterales</taxon>
        <taxon>Syntrophobacteraceae</taxon>
        <taxon>Desulfacinum</taxon>
    </lineage>
</organism>